<comment type="caution">
    <text evidence="2">The sequence shown here is derived from an EMBL/GenBank/DDBJ whole genome shotgun (WGS) entry which is preliminary data.</text>
</comment>
<name>A0ABV1WTP6_9ACTN</name>
<feature type="signal peptide" evidence="1">
    <location>
        <begin position="1"/>
        <end position="30"/>
    </location>
</feature>
<evidence type="ECO:0000313" key="3">
    <source>
        <dbReference type="Proteomes" id="UP001474181"/>
    </source>
</evidence>
<evidence type="ECO:0000256" key="1">
    <source>
        <dbReference type="SAM" id="SignalP"/>
    </source>
</evidence>
<evidence type="ECO:0008006" key="4">
    <source>
        <dbReference type="Google" id="ProtNLM"/>
    </source>
</evidence>
<dbReference type="EMBL" id="JBEPEK010000063">
    <property type="protein sequence ID" value="MER7180127.1"/>
    <property type="molecule type" value="Genomic_DNA"/>
</dbReference>
<feature type="chain" id="PRO_5047222341" description="Peptidase inhibitor family I36" evidence="1">
    <location>
        <begin position="31"/>
        <end position="128"/>
    </location>
</feature>
<sequence length="128" mass="14029">MRMPFLKRTLAMAFAMAAGAAVFSATPASATTYNGCVYPRVCFYLTDSDWNAGSPTAAYQDVTSYYQTLGSKSKGANYVYNTRNDDRAYLRYLYGGDTYYTCLAPNEGVYFSSSFTVTGIEIQTASSC</sequence>
<protein>
    <recommendedName>
        <fullName evidence="4">Peptidase inhibitor family I36</fullName>
    </recommendedName>
</protein>
<proteinExistence type="predicted"/>
<dbReference type="RefSeq" id="WP_350779935.1">
    <property type="nucleotide sequence ID" value="NZ_JBEPEK010000063.1"/>
</dbReference>
<keyword evidence="3" id="KW-1185">Reference proteome</keyword>
<evidence type="ECO:0000313" key="2">
    <source>
        <dbReference type="EMBL" id="MER7180127.1"/>
    </source>
</evidence>
<reference evidence="2 3" key="1">
    <citation type="submission" date="2024-06" db="EMBL/GenBank/DDBJ databases">
        <title>The Natural Products Discovery Center: Release of the First 8490 Sequenced Strains for Exploring Actinobacteria Biosynthetic Diversity.</title>
        <authorList>
            <person name="Kalkreuter E."/>
            <person name="Kautsar S.A."/>
            <person name="Yang D."/>
            <person name="Bader C.D."/>
            <person name="Teijaro C.N."/>
            <person name="Fluegel L."/>
            <person name="Davis C.M."/>
            <person name="Simpson J.R."/>
            <person name="Lauterbach L."/>
            <person name="Steele A.D."/>
            <person name="Gui C."/>
            <person name="Meng S."/>
            <person name="Li G."/>
            <person name="Viehrig K."/>
            <person name="Ye F."/>
            <person name="Su P."/>
            <person name="Kiefer A.F."/>
            <person name="Nichols A."/>
            <person name="Cepeda A.J."/>
            <person name="Yan W."/>
            <person name="Fan B."/>
            <person name="Jiang Y."/>
            <person name="Adhikari A."/>
            <person name="Zheng C.-J."/>
            <person name="Schuster L."/>
            <person name="Cowan T.M."/>
            <person name="Smanski M.J."/>
            <person name="Chevrette M.G."/>
            <person name="De Carvalho L.P.S."/>
            <person name="Shen B."/>
        </authorList>
    </citation>
    <scope>NUCLEOTIDE SEQUENCE [LARGE SCALE GENOMIC DNA]</scope>
    <source>
        <strain evidence="2 3">NPDC000234</strain>
    </source>
</reference>
<dbReference type="Proteomes" id="UP001474181">
    <property type="component" value="Unassembled WGS sequence"/>
</dbReference>
<accession>A0ABV1WTP6</accession>
<gene>
    <name evidence="2" type="ORF">ABT404_11700</name>
</gene>
<keyword evidence="1" id="KW-0732">Signal</keyword>
<organism evidence="2 3">
    <name type="scientific">Streptomyces hyaluromycini</name>
    <dbReference type="NCBI Taxonomy" id="1377993"/>
    <lineage>
        <taxon>Bacteria</taxon>
        <taxon>Bacillati</taxon>
        <taxon>Actinomycetota</taxon>
        <taxon>Actinomycetes</taxon>
        <taxon>Kitasatosporales</taxon>
        <taxon>Streptomycetaceae</taxon>
        <taxon>Streptomyces</taxon>
    </lineage>
</organism>